<protein>
    <recommendedName>
        <fullName evidence="4">Amino acid transporter transmembrane domain-containing protein</fullName>
    </recommendedName>
</protein>
<feature type="transmembrane region" description="Helical" evidence="1">
    <location>
        <begin position="31"/>
        <end position="51"/>
    </location>
</feature>
<dbReference type="EMBL" id="CAJNIZ010029169">
    <property type="protein sequence ID" value="CAE7513928.1"/>
    <property type="molecule type" value="Genomic_DNA"/>
</dbReference>
<accession>A0A812TC22</accession>
<keyword evidence="3" id="KW-1185">Reference proteome</keyword>
<evidence type="ECO:0000313" key="2">
    <source>
        <dbReference type="EMBL" id="CAE7513928.1"/>
    </source>
</evidence>
<feature type="transmembrane region" description="Helical" evidence="1">
    <location>
        <begin position="63"/>
        <end position="88"/>
    </location>
</feature>
<keyword evidence="1" id="KW-1133">Transmembrane helix</keyword>
<name>A0A812TC22_SYMPI</name>
<feature type="transmembrane region" description="Helical" evidence="1">
    <location>
        <begin position="7"/>
        <end position="25"/>
    </location>
</feature>
<gene>
    <name evidence="2" type="ORF">SPIL2461_LOCUS13397</name>
</gene>
<reference evidence="2" key="1">
    <citation type="submission" date="2021-02" db="EMBL/GenBank/DDBJ databases">
        <authorList>
            <person name="Dougan E. K."/>
            <person name="Rhodes N."/>
            <person name="Thang M."/>
            <person name="Chan C."/>
        </authorList>
    </citation>
    <scope>NUCLEOTIDE SEQUENCE</scope>
</reference>
<keyword evidence="1" id="KW-0812">Transmembrane</keyword>
<dbReference type="Proteomes" id="UP000649617">
    <property type="component" value="Unassembled WGS sequence"/>
</dbReference>
<comment type="caution">
    <text evidence="2">The sequence shown here is derived from an EMBL/GenBank/DDBJ whole genome shotgun (WGS) entry which is preliminary data.</text>
</comment>
<evidence type="ECO:0008006" key="4">
    <source>
        <dbReference type="Google" id="ProtNLM"/>
    </source>
</evidence>
<sequence length="105" mass="11122">MSARVKWLSATTVCMMACCLVANLVPLFQEFVNLTGALLSTQCVFVLPGILSAVSNEKRCVRVCAACTAVFGLYLAVAGTICSMAVIVEKLASSVERTSLDRSPT</sequence>
<dbReference type="AlphaFoldDB" id="A0A812TC22"/>
<keyword evidence="1" id="KW-0472">Membrane</keyword>
<proteinExistence type="predicted"/>
<organism evidence="2 3">
    <name type="scientific">Symbiodinium pilosum</name>
    <name type="common">Dinoflagellate</name>
    <dbReference type="NCBI Taxonomy" id="2952"/>
    <lineage>
        <taxon>Eukaryota</taxon>
        <taxon>Sar</taxon>
        <taxon>Alveolata</taxon>
        <taxon>Dinophyceae</taxon>
        <taxon>Suessiales</taxon>
        <taxon>Symbiodiniaceae</taxon>
        <taxon>Symbiodinium</taxon>
    </lineage>
</organism>
<evidence type="ECO:0000313" key="3">
    <source>
        <dbReference type="Proteomes" id="UP000649617"/>
    </source>
</evidence>
<evidence type="ECO:0000256" key="1">
    <source>
        <dbReference type="SAM" id="Phobius"/>
    </source>
</evidence>